<comment type="similarity">
    <text evidence="1 5">Belongs to the flavin oxidoreductase frp family.</text>
</comment>
<dbReference type="InterPro" id="IPR029479">
    <property type="entry name" value="Nitroreductase"/>
</dbReference>
<protein>
    <submittedName>
        <fullName evidence="7">NADPH-dependent oxidoreductase</fullName>
    </submittedName>
</protein>
<dbReference type="Gene3D" id="3.40.109.10">
    <property type="entry name" value="NADH Oxidase"/>
    <property type="match status" value="1"/>
</dbReference>
<evidence type="ECO:0000259" key="6">
    <source>
        <dbReference type="Pfam" id="PF00881"/>
    </source>
</evidence>
<gene>
    <name evidence="7" type="ORF">AS026_21455</name>
</gene>
<evidence type="ECO:0000256" key="2">
    <source>
        <dbReference type="ARBA" id="ARBA00022630"/>
    </source>
</evidence>
<dbReference type="PANTHER" id="PTHR43425:SF2">
    <property type="entry name" value="OXYGEN-INSENSITIVE NADPH NITROREDUCTASE"/>
    <property type="match status" value="1"/>
</dbReference>
<keyword evidence="2 5" id="KW-0285">Flavoprotein</keyword>
<dbReference type="InterPro" id="IPR016446">
    <property type="entry name" value="Flavin_OxRdtase_Frp"/>
</dbReference>
<dbReference type="GO" id="GO:0016491">
    <property type="term" value="F:oxidoreductase activity"/>
    <property type="evidence" value="ECO:0007669"/>
    <property type="project" value="UniProtKB-UniRule"/>
</dbReference>
<keyword evidence="3 5" id="KW-0288">FMN</keyword>
<comment type="caution">
    <text evidence="7">The sequence shown here is derived from an EMBL/GenBank/DDBJ whole genome shotgun (WGS) entry which is preliminary data.</text>
</comment>
<dbReference type="RefSeq" id="WP_062374855.1">
    <property type="nucleotide sequence ID" value="NZ_LNCD01000138.1"/>
</dbReference>
<dbReference type="EMBL" id="LNCD01000138">
    <property type="protein sequence ID" value="KWV41755.1"/>
    <property type="molecule type" value="Genomic_DNA"/>
</dbReference>
<keyword evidence="5" id="KW-0521">NADP</keyword>
<reference evidence="7 8" key="1">
    <citation type="submission" date="2015-11" db="EMBL/GenBank/DDBJ databases">
        <title>Draft Genome Sequence of the Strain BR 10423 (Rhizobium sp.) isolated from nodules of Mimosa pudica.</title>
        <authorList>
            <person name="Barauna A.C."/>
            <person name="Zilli J.E."/>
            <person name="Simoes-Araujo J.L."/>
            <person name="Reis V.M."/>
            <person name="James E.K."/>
            <person name="Reis F.B.Jr."/>
            <person name="Rouws L.F."/>
            <person name="Passos S.R."/>
            <person name="Gois S.R."/>
        </authorList>
    </citation>
    <scope>NUCLEOTIDE SEQUENCE [LARGE SCALE GENOMIC DNA]</scope>
    <source>
        <strain evidence="7 8">BR10423</strain>
    </source>
</reference>
<dbReference type="OrthoDB" id="3181400at2"/>
<dbReference type="PANTHER" id="PTHR43425">
    <property type="entry name" value="OXYGEN-INSENSITIVE NADPH NITROREDUCTASE"/>
    <property type="match status" value="1"/>
</dbReference>
<dbReference type="SUPFAM" id="SSF55469">
    <property type="entry name" value="FMN-dependent nitroreductase-like"/>
    <property type="match status" value="1"/>
</dbReference>
<dbReference type="AlphaFoldDB" id="A0A109J3P2"/>
<organism evidence="7 8">
    <name type="scientific">Rhizobium altiplani</name>
    <dbReference type="NCBI Taxonomy" id="1864509"/>
    <lineage>
        <taxon>Bacteria</taxon>
        <taxon>Pseudomonadati</taxon>
        <taxon>Pseudomonadota</taxon>
        <taxon>Alphaproteobacteria</taxon>
        <taxon>Hyphomicrobiales</taxon>
        <taxon>Rhizobiaceae</taxon>
        <taxon>Rhizobium/Agrobacterium group</taxon>
        <taxon>Rhizobium</taxon>
    </lineage>
</organism>
<dbReference type="Proteomes" id="UP000068164">
    <property type="component" value="Unassembled WGS sequence"/>
</dbReference>
<accession>A0A109J3P2</accession>
<dbReference type="InterPro" id="IPR000415">
    <property type="entry name" value="Nitroreductase-like"/>
</dbReference>
<evidence type="ECO:0000313" key="8">
    <source>
        <dbReference type="Proteomes" id="UP000068164"/>
    </source>
</evidence>
<evidence type="ECO:0000256" key="5">
    <source>
        <dbReference type="PIRNR" id="PIRNR005426"/>
    </source>
</evidence>
<dbReference type="PIRSF" id="PIRSF005426">
    <property type="entry name" value="Frp"/>
    <property type="match status" value="1"/>
</dbReference>
<evidence type="ECO:0000313" key="7">
    <source>
        <dbReference type="EMBL" id="KWV41755.1"/>
    </source>
</evidence>
<keyword evidence="4 5" id="KW-0560">Oxidoreductase</keyword>
<feature type="domain" description="Nitroreductase" evidence="6">
    <location>
        <begin position="42"/>
        <end position="195"/>
    </location>
</feature>
<proteinExistence type="inferred from homology"/>
<evidence type="ECO:0000256" key="3">
    <source>
        <dbReference type="ARBA" id="ARBA00022643"/>
    </source>
</evidence>
<dbReference type="Pfam" id="PF00881">
    <property type="entry name" value="Nitroreductase"/>
    <property type="match status" value="1"/>
</dbReference>
<name>A0A109J3P2_9HYPH</name>
<sequence>MTPSLAAKPTGTDRLAALSAERYRQAQHLGSDWNETIDTLLSHRSVRSYLPDPVPHTAVELAVAAAQSAASSSNLQAWSVVAVEDPERQSRLNAVAGNQRQIAQAPLLLVWLADLARPRAIAADGGSAGEGLDYIESFLLGVIDAALAAQNAVVAFESLGLGTCYIGAIRNDPEAVARELALPDGVFPVFGLTVGFPDPAQPAGVEPRLPQSTALHREQYADGARARDLTGYNKALRSFQAEQAMPAIDWTDQVRNRIGTVEALKGRHVLAAAARRLGFPLK</sequence>
<evidence type="ECO:0000256" key="4">
    <source>
        <dbReference type="ARBA" id="ARBA00023002"/>
    </source>
</evidence>
<keyword evidence="8" id="KW-1185">Reference proteome</keyword>
<dbReference type="CDD" id="cd02146">
    <property type="entry name" value="NfsA-like"/>
    <property type="match status" value="1"/>
</dbReference>
<evidence type="ECO:0000256" key="1">
    <source>
        <dbReference type="ARBA" id="ARBA00008366"/>
    </source>
</evidence>